<dbReference type="KEGG" id="pry:Prubr_22610"/>
<dbReference type="GO" id="GO:0071949">
    <property type="term" value="F:FAD binding"/>
    <property type="evidence" value="ECO:0007669"/>
    <property type="project" value="InterPro"/>
</dbReference>
<dbReference type="InterPro" id="IPR016164">
    <property type="entry name" value="FAD-linked_Oxase-like_C"/>
</dbReference>
<sequence>MAPASGPDLVRRLGEICGSRFARAAGPADLVAGVPARWVAAPGSVDDVSAVLRVAAQEDLSVVARGAGSKIDWGAPAAPVDIVLDTGRLAGIRPGAPDELVVEIGAGTPLRAVQAALDRVGQRLPLDPPSPGATVGGVVAADEAGPLRQLHGTPADQLVGLSYVDASGAVTRSAGWSAAWTPGPDPARLLCGSLGALGVVVSATLRVQPTPASRVWVSRSVWTPLEMHDVVRDVRESGLAPAAIEVDLRPTPQALGAGARTTRPSAGPGTLSMLLEGGPAEVAERVAELTAVAGGNAQAYGGPPDWWRRYPFGAGDVALQLDVPVGDLHAAIYALRDAAGSAVPVRGSVGVGVVHAALPGRLPPERVAAILAAVRGVLLGRGGTCVVVAAPTPIREAVDLWGDLATLPLLRRIKHRFDPHARLAPGRFPGNR</sequence>
<dbReference type="InterPro" id="IPR016169">
    <property type="entry name" value="FAD-bd_PCMH_sub2"/>
</dbReference>
<keyword evidence="2" id="KW-0274">FAD</keyword>
<dbReference type="GO" id="GO:0003824">
    <property type="term" value="F:catalytic activity"/>
    <property type="evidence" value="ECO:0007669"/>
    <property type="project" value="InterPro"/>
</dbReference>
<reference evidence="4" key="1">
    <citation type="submission" date="2020-08" db="EMBL/GenBank/DDBJ databases">
        <title>Whole genome shotgun sequence of Polymorphospora rubra NBRC 101157.</title>
        <authorList>
            <person name="Komaki H."/>
            <person name="Tamura T."/>
        </authorList>
    </citation>
    <scope>NUCLEOTIDE SEQUENCE</scope>
    <source>
        <strain evidence="4">NBRC 101157</strain>
    </source>
</reference>
<dbReference type="SUPFAM" id="SSF56176">
    <property type="entry name" value="FAD-binding/transporter-associated domain-like"/>
    <property type="match status" value="1"/>
</dbReference>
<feature type="domain" description="FAD-binding PCMH-type" evidence="3">
    <location>
        <begin position="31"/>
        <end position="210"/>
    </location>
</feature>
<keyword evidence="1" id="KW-0285">Flavoprotein</keyword>
<evidence type="ECO:0000259" key="3">
    <source>
        <dbReference type="PROSITE" id="PS51387"/>
    </source>
</evidence>
<evidence type="ECO:0000313" key="4">
    <source>
        <dbReference type="EMBL" id="BCJ65240.1"/>
    </source>
</evidence>
<dbReference type="EMBL" id="AP023359">
    <property type="protein sequence ID" value="BCJ65240.1"/>
    <property type="molecule type" value="Genomic_DNA"/>
</dbReference>
<dbReference type="AlphaFoldDB" id="A0A810MXF8"/>
<keyword evidence="5" id="KW-1185">Reference proteome</keyword>
<dbReference type="InterPro" id="IPR006094">
    <property type="entry name" value="Oxid_FAD_bind_N"/>
</dbReference>
<dbReference type="PANTHER" id="PTHR11748">
    <property type="entry name" value="D-LACTATE DEHYDROGENASE"/>
    <property type="match status" value="1"/>
</dbReference>
<accession>A0A810MXF8</accession>
<evidence type="ECO:0000256" key="1">
    <source>
        <dbReference type="ARBA" id="ARBA00022630"/>
    </source>
</evidence>
<evidence type="ECO:0000313" key="5">
    <source>
        <dbReference type="Proteomes" id="UP000680866"/>
    </source>
</evidence>
<dbReference type="InterPro" id="IPR016166">
    <property type="entry name" value="FAD-bd_PCMH"/>
</dbReference>
<dbReference type="InterPro" id="IPR036318">
    <property type="entry name" value="FAD-bd_PCMH-like_sf"/>
</dbReference>
<dbReference type="RefSeq" id="WP_212824583.1">
    <property type="nucleotide sequence ID" value="NZ_AP023359.1"/>
</dbReference>
<name>A0A810MXF8_9ACTN</name>
<organism evidence="4 5">
    <name type="scientific">Polymorphospora rubra</name>
    <dbReference type="NCBI Taxonomy" id="338584"/>
    <lineage>
        <taxon>Bacteria</taxon>
        <taxon>Bacillati</taxon>
        <taxon>Actinomycetota</taxon>
        <taxon>Actinomycetes</taxon>
        <taxon>Micromonosporales</taxon>
        <taxon>Micromonosporaceae</taxon>
        <taxon>Polymorphospora</taxon>
    </lineage>
</organism>
<dbReference type="Proteomes" id="UP000680866">
    <property type="component" value="Chromosome"/>
</dbReference>
<dbReference type="Pfam" id="PF01565">
    <property type="entry name" value="FAD_binding_4"/>
    <property type="match status" value="1"/>
</dbReference>
<dbReference type="SUPFAM" id="SSF55103">
    <property type="entry name" value="FAD-linked oxidases, C-terminal domain"/>
    <property type="match status" value="1"/>
</dbReference>
<dbReference type="PANTHER" id="PTHR11748:SF103">
    <property type="entry name" value="GLYCOLATE OXIDASE SUBUNIT GLCE"/>
    <property type="match status" value="1"/>
</dbReference>
<dbReference type="PROSITE" id="PS51387">
    <property type="entry name" value="FAD_PCMH"/>
    <property type="match status" value="1"/>
</dbReference>
<proteinExistence type="predicted"/>
<gene>
    <name evidence="4" type="ORF">Prubr_22610</name>
</gene>
<evidence type="ECO:0000256" key="2">
    <source>
        <dbReference type="ARBA" id="ARBA00022827"/>
    </source>
</evidence>
<dbReference type="Gene3D" id="3.30.465.10">
    <property type="match status" value="1"/>
</dbReference>
<protein>
    <recommendedName>
        <fullName evidence="3">FAD-binding PCMH-type domain-containing protein</fullName>
    </recommendedName>
</protein>